<feature type="domain" description="ABC transporter" evidence="4">
    <location>
        <begin position="21"/>
        <end position="262"/>
    </location>
</feature>
<dbReference type="AlphaFoldDB" id="A0A8J6NYY5"/>
<keyword evidence="3 5" id="KW-0067">ATP-binding</keyword>
<accession>A0A8J6NYY5</accession>
<dbReference type="PANTHER" id="PTHR43023:SF6">
    <property type="entry name" value="INTERMEMBRANE PHOSPHOLIPID TRANSPORT SYSTEM ATP-BINDING PROTEIN MLAF"/>
    <property type="match status" value="1"/>
</dbReference>
<organism evidence="5 6">
    <name type="scientific">Candidatus Thiopontia autotrophica</name>
    <dbReference type="NCBI Taxonomy" id="2841688"/>
    <lineage>
        <taxon>Bacteria</taxon>
        <taxon>Pseudomonadati</taxon>
        <taxon>Pseudomonadota</taxon>
        <taxon>Gammaproteobacteria</taxon>
        <taxon>Candidatus Thiopontia</taxon>
    </lineage>
</organism>
<protein>
    <submittedName>
        <fullName evidence="5">ABC transporter ATP-binding protein</fullName>
    </submittedName>
</protein>
<dbReference type="InterPro" id="IPR027417">
    <property type="entry name" value="P-loop_NTPase"/>
</dbReference>
<dbReference type="Gene3D" id="3.40.50.300">
    <property type="entry name" value="P-loop containing nucleotide triphosphate hydrolases"/>
    <property type="match status" value="1"/>
</dbReference>
<gene>
    <name evidence="5" type="ORF">H8D24_03115</name>
</gene>
<dbReference type="Proteomes" id="UP000654401">
    <property type="component" value="Unassembled WGS sequence"/>
</dbReference>
<dbReference type="Pfam" id="PF00005">
    <property type="entry name" value="ABC_tran"/>
    <property type="match status" value="1"/>
</dbReference>
<comment type="caution">
    <text evidence="5">The sequence shown here is derived from an EMBL/GenBank/DDBJ whole genome shotgun (WGS) entry which is preliminary data.</text>
</comment>
<dbReference type="SUPFAM" id="SSF52540">
    <property type="entry name" value="P-loop containing nucleoside triphosphate hydrolases"/>
    <property type="match status" value="1"/>
</dbReference>
<dbReference type="InterPro" id="IPR017871">
    <property type="entry name" value="ABC_transporter-like_CS"/>
</dbReference>
<dbReference type="InterPro" id="IPR003439">
    <property type="entry name" value="ABC_transporter-like_ATP-bd"/>
</dbReference>
<dbReference type="PANTHER" id="PTHR43023">
    <property type="entry name" value="PROTEIN TRIGALACTOSYLDIACYLGLYCEROL 3, CHLOROPLASTIC"/>
    <property type="match status" value="1"/>
</dbReference>
<keyword evidence="2" id="KW-0547">Nucleotide-binding</keyword>
<reference evidence="5 6" key="1">
    <citation type="submission" date="2020-08" db="EMBL/GenBank/DDBJ databases">
        <title>Bridging the membrane lipid divide: bacteria of the FCB group superphylum have the potential to synthesize archaeal ether lipids.</title>
        <authorList>
            <person name="Villanueva L."/>
            <person name="Von Meijenfeldt F.A.B."/>
            <person name="Westbye A.B."/>
            <person name="Yadav S."/>
            <person name="Hopmans E.C."/>
            <person name="Dutilh B.E."/>
            <person name="Sinninghe Damste J.S."/>
        </authorList>
    </citation>
    <scope>NUCLEOTIDE SEQUENCE [LARGE SCALE GENOMIC DNA]</scope>
    <source>
        <strain evidence="5">NIOZ-UU100</strain>
    </source>
</reference>
<evidence type="ECO:0000256" key="2">
    <source>
        <dbReference type="ARBA" id="ARBA00022741"/>
    </source>
</evidence>
<dbReference type="PROSITE" id="PS00211">
    <property type="entry name" value="ABC_TRANSPORTER_1"/>
    <property type="match status" value="1"/>
</dbReference>
<dbReference type="InterPro" id="IPR003593">
    <property type="entry name" value="AAA+_ATPase"/>
</dbReference>
<evidence type="ECO:0000256" key="3">
    <source>
        <dbReference type="ARBA" id="ARBA00022840"/>
    </source>
</evidence>
<dbReference type="PROSITE" id="PS50893">
    <property type="entry name" value="ABC_TRANSPORTER_2"/>
    <property type="match status" value="1"/>
</dbReference>
<dbReference type="GO" id="GO:0005524">
    <property type="term" value="F:ATP binding"/>
    <property type="evidence" value="ECO:0007669"/>
    <property type="project" value="UniProtKB-KW"/>
</dbReference>
<evidence type="ECO:0000313" key="5">
    <source>
        <dbReference type="EMBL" id="MBC8519383.1"/>
    </source>
</evidence>
<evidence type="ECO:0000313" key="6">
    <source>
        <dbReference type="Proteomes" id="UP000654401"/>
    </source>
</evidence>
<dbReference type="EMBL" id="JACNFK010000022">
    <property type="protein sequence ID" value="MBC8519383.1"/>
    <property type="molecule type" value="Genomic_DNA"/>
</dbReference>
<proteinExistence type="predicted"/>
<dbReference type="GO" id="GO:0016887">
    <property type="term" value="F:ATP hydrolysis activity"/>
    <property type="evidence" value="ECO:0007669"/>
    <property type="project" value="InterPro"/>
</dbReference>
<dbReference type="SMART" id="SM00382">
    <property type="entry name" value="AAA"/>
    <property type="match status" value="1"/>
</dbReference>
<keyword evidence="1" id="KW-0813">Transport</keyword>
<dbReference type="CDD" id="cd03261">
    <property type="entry name" value="ABC_Org_Solvent_Resistant"/>
    <property type="match status" value="1"/>
</dbReference>
<evidence type="ECO:0000259" key="4">
    <source>
        <dbReference type="PROSITE" id="PS50893"/>
    </source>
</evidence>
<name>A0A8J6NYY5_9GAMM</name>
<evidence type="ECO:0000256" key="1">
    <source>
        <dbReference type="ARBA" id="ARBA00022448"/>
    </source>
</evidence>
<sequence>MPKSYRQTRKPQKRRRPDVLVRIRDLEFAHESRNGDNLPLFQGINLDIHRGKIVAIMGPSGTGKTTLLRLIGGQLSPLAGTVHVDGKNISELDHNLLYSLRKRMGMLFQSSALLTDMTVFENVAFPLREHADLPESMIHDLVLMKLQAVGLRGAKELMPSELSGGMARRVALARAIALDPIMVMYDEPFTGQDPISMGVLMKLIRELNRTLRLTSIIVSHDVEETMAIADYVYLLAEGRIVGKGSPKQLKQNSSAWIEQFMQGEPDGPLPFHYPTESIEDEMMGSI</sequence>